<dbReference type="EMBL" id="BQNB010009370">
    <property type="protein sequence ID" value="GJS62571.1"/>
    <property type="molecule type" value="Genomic_DNA"/>
</dbReference>
<reference evidence="1" key="2">
    <citation type="submission" date="2022-01" db="EMBL/GenBank/DDBJ databases">
        <authorList>
            <person name="Yamashiro T."/>
            <person name="Shiraishi A."/>
            <person name="Satake H."/>
            <person name="Nakayama K."/>
        </authorList>
    </citation>
    <scope>NUCLEOTIDE SEQUENCE</scope>
</reference>
<keyword evidence="2" id="KW-1185">Reference proteome</keyword>
<evidence type="ECO:0000313" key="1">
    <source>
        <dbReference type="EMBL" id="GJS62571.1"/>
    </source>
</evidence>
<evidence type="ECO:0000313" key="2">
    <source>
        <dbReference type="Proteomes" id="UP001151760"/>
    </source>
</evidence>
<reference evidence="1" key="1">
    <citation type="journal article" date="2022" name="Int. J. Mol. Sci.">
        <title>Draft Genome of Tanacetum Coccineum: Genomic Comparison of Closely Related Tanacetum-Family Plants.</title>
        <authorList>
            <person name="Yamashiro T."/>
            <person name="Shiraishi A."/>
            <person name="Nakayama K."/>
            <person name="Satake H."/>
        </authorList>
    </citation>
    <scope>NUCLEOTIDE SEQUENCE</scope>
</reference>
<comment type="caution">
    <text evidence="1">The sequence shown here is derived from an EMBL/GenBank/DDBJ whole genome shotgun (WGS) entry which is preliminary data.</text>
</comment>
<dbReference type="Proteomes" id="UP001151760">
    <property type="component" value="Unassembled WGS sequence"/>
</dbReference>
<gene>
    <name evidence="1" type="ORF">Tco_0657355</name>
</gene>
<proteinExistence type="predicted"/>
<organism evidence="1 2">
    <name type="scientific">Tanacetum coccineum</name>
    <dbReference type="NCBI Taxonomy" id="301880"/>
    <lineage>
        <taxon>Eukaryota</taxon>
        <taxon>Viridiplantae</taxon>
        <taxon>Streptophyta</taxon>
        <taxon>Embryophyta</taxon>
        <taxon>Tracheophyta</taxon>
        <taxon>Spermatophyta</taxon>
        <taxon>Magnoliopsida</taxon>
        <taxon>eudicotyledons</taxon>
        <taxon>Gunneridae</taxon>
        <taxon>Pentapetalae</taxon>
        <taxon>asterids</taxon>
        <taxon>campanulids</taxon>
        <taxon>Asterales</taxon>
        <taxon>Asteraceae</taxon>
        <taxon>Asteroideae</taxon>
        <taxon>Anthemideae</taxon>
        <taxon>Anthemidinae</taxon>
        <taxon>Tanacetum</taxon>
    </lineage>
</organism>
<name>A0ABQ4XBJ7_9ASTR</name>
<protein>
    <submittedName>
        <fullName evidence="1">Uncharacterized protein</fullName>
    </submittedName>
</protein>
<accession>A0ABQ4XBJ7</accession>
<sequence length="162" mass="17933">MQKVGRVSHGYGLAVANKYRFIQAWIAKRKSSYGMLVDTSMDGPAGLVFGLAAVLDPMDINNMTDTLDPEETGVGGLQLPGKDRVIFRPSERKLLLVSSSHSKSFLYDGIYRRGCEKIPHLDDQIWNWFGIQQCTILIAENTVILSGSKPLTSGKSTLKEEQ</sequence>